<keyword evidence="3" id="KW-1185">Reference proteome</keyword>
<dbReference type="Proteomes" id="UP000507470">
    <property type="component" value="Unassembled WGS sequence"/>
</dbReference>
<dbReference type="AlphaFoldDB" id="A0A6J8CG03"/>
<evidence type="ECO:0000259" key="1">
    <source>
        <dbReference type="Pfam" id="PF10551"/>
    </source>
</evidence>
<reference evidence="2 3" key="1">
    <citation type="submission" date="2020-06" db="EMBL/GenBank/DDBJ databases">
        <authorList>
            <person name="Li R."/>
            <person name="Bekaert M."/>
        </authorList>
    </citation>
    <scope>NUCLEOTIDE SEQUENCE [LARGE SCALE GENOMIC DNA]</scope>
    <source>
        <strain evidence="3">wild</strain>
    </source>
</reference>
<dbReference type="OrthoDB" id="6143244at2759"/>
<dbReference type="PANTHER" id="PTHR47160">
    <property type="entry name" value="PUTATIVE-RELATED"/>
    <property type="match status" value="1"/>
</dbReference>
<organism evidence="2 3">
    <name type="scientific">Mytilus coruscus</name>
    <name type="common">Sea mussel</name>
    <dbReference type="NCBI Taxonomy" id="42192"/>
    <lineage>
        <taxon>Eukaryota</taxon>
        <taxon>Metazoa</taxon>
        <taxon>Spiralia</taxon>
        <taxon>Lophotrochozoa</taxon>
        <taxon>Mollusca</taxon>
        <taxon>Bivalvia</taxon>
        <taxon>Autobranchia</taxon>
        <taxon>Pteriomorphia</taxon>
        <taxon>Mytilida</taxon>
        <taxon>Mytiloidea</taxon>
        <taxon>Mytilidae</taxon>
        <taxon>Mytilinae</taxon>
        <taxon>Mytilus</taxon>
    </lineage>
</organism>
<name>A0A6J8CG03_MYTCO</name>
<feature type="domain" description="MULE transposase" evidence="1">
    <location>
        <begin position="56"/>
        <end position="152"/>
    </location>
</feature>
<sequence length="331" mass="38535">MVPLLVRTPQEAIECDLDLDYLPDNFFRDDIHYDGQRHIIFSSNRQLSELAKAKTWYIDGTFKIVRKPFAQLLSIHSFIKSDSDIKQLPLVFVLMSRRRKKDYKKVLSSILTMLPDQLKVKLFVADFESGLWRALTSVFDDPVIQGCVFHWTQEIGLQTAYYQKDSVYKFVRKLMALPFLPAEHIPTTFEDIAIKAKSARTKELATYVKNTWLSSTVWLVPSWSIFMRPVRTNNDVEGWHRRINDKAVESNKPFYELLELLHTETTKVPLQVKLIGEGKLKRCQRMKVRAVQGQIFSLWEKYTTQTITTAELLKQTMRLNGPVPSTEDTNQ</sequence>
<protein>
    <recommendedName>
        <fullName evidence="1">MULE transposase domain-containing protein</fullName>
    </recommendedName>
</protein>
<dbReference type="PANTHER" id="PTHR47160:SF10">
    <property type="entry name" value="MULE TRANSPOSASE DOMAIN-CONTAINING PROTEIN"/>
    <property type="match status" value="1"/>
</dbReference>
<evidence type="ECO:0000313" key="2">
    <source>
        <dbReference type="EMBL" id="CAC5394591.1"/>
    </source>
</evidence>
<dbReference type="InterPro" id="IPR018289">
    <property type="entry name" value="MULE_transposase_dom"/>
</dbReference>
<evidence type="ECO:0000313" key="3">
    <source>
        <dbReference type="Proteomes" id="UP000507470"/>
    </source>
</evidence>
<proteinExistence type="predicted"/>
<dbReference type="Pfam" id="PF10551">
    <property type="entry name" value="MULE"/>
    <property type="match status" value="1"/>
</dbReference>
<dbReference type="EMBL" id="CACVKT020005320">
    <property type="protein sequence ID" value="CAC5394591.1"/>
    <property type="molecule type" value="Genomic_DNA"/>
</dbReference>
<accession>A0A6J8CG03</accession>
<gene>
    <name evidence="2" type="ORF">MCOR_29326</name>
</gene>